<dbReference type="Gene3D" id="3.40.50.300">
    <property type="entry name" value="P-loop containing nucleotide triphosphate hydrolases"/>
    <property type="match status" value="1"/>
</dbReference>
<dbReference type="InterPro" id="IPR027417">
    <property type="entry name" value="P-loop_NTPase"/>
</dbReference>
<name>A0ABN2BF16_9ACTN</name>
<dbReference type="Pfam" id="PF00005">
    <property type="entry name" value="ABC_tran"/>
    <property type="match status" value="1"/>
</dbReference>
<feature type="domain" description="ABC transporter" evidence="5">
    <location>
        <begin position="10"/>
        <end position="261"/>
    </location>
</feature>
<keyword evidence="3" id="KW-0547">Nucleotide-binding</keyword>
<dbReference type="InterPro" id="IPR003593">
    <property type="entry name" value="AAA+_ATPase"/>
</dbReference>
<dbReference type="PROSITE" id="PS50893">
    <property type="entry name" value="ABC_TRANSPORTER_2"/>
    <property type="match status" value="1"/>
</dbReference>
<comment type="caution">
    <text evidence="6">The sequence shown here is derived from an EMBL/GenBank/DDBJ whole genome shotgun (WGS) entry which is preliminary data.</text>
</comment>
<dbReference type="InterPro" id="IPR013563">
    <property type="entry name" value="Oligopep_ABC_C"/>
</dbReference>
<dbReference type="SMART" id="SM00382">
    <property type="entry name" value="AAA"/>
    <property type="match status" value="1"/>
</dbReference>
<evidence type="ECO:0000256" key="4">
    <source>
        <dbReference type="ARBA" id="ARBA00022840"/>
    </source>
</evidence>
<evidence type="ECO:0000256" key="2">
    <source>
        <dbReference type="ARBA" id="ARBA00022448"/>
    </source>
</evidence>
<dbReference type="Pfam" id="PF08352">
    <property type="entry name" value="oligo_HPY"/>
    <property type="match status" value="1"/>
</dbReference>
<dbReference type="InterPro" id="IPR050319">
    <property type="entry name" value="ABC_transp_ATP-bind"/>
</dbReference>
<evidence type="ECO:0000256" key="3">
    <source>
        <dbReference type="ARBA" id="ARBA00022741"/>
    </source>
</evidence>
<dbReference type="EMBL" id="BAAAOR010000034">
    <property type="protein sequence ID" value="GAA1538663.1"/>
    <property type="molecule type" value="Genomic_DNA"/>
</dbReference>
<protein>
    <recommendedName>
        <fullName evidence="5">ABC transporter domain-containing protein</fullName>
    </recommendedName>
</protein>
<proteinExistence type="inferred from homology"/>
<comment type="similarity">
    <text evidence="1">Belongs to the ABC transporter superfamily.</text>
</comment>
<gene>
    <name evidence="6" type="ORF">GCM10009788_46620</name>
</gene>
<sequence>MREVTAEDVVTVEDLRKVYVLRGGLRRRRELVAVAGSTFSVAAGGSLAVVGESGSGKSTTARMLVGLETPTAGRIVVAGREHGSGRITGGERRRRARDIQMVFQNPYASLDPRQSVSSCIASVLRLHFPERDDHWRRERIQRLLDQVGLDERQGRALPRHLSGGQRQRVAIARALAAEPRVLVLDEAVSALDVSIQAQVLNMLRDIREEVDIAYLFVSHDLAVVRQISDEVIVMREGEIVERGRTEDVLDRPQHPYTRLLIDSVPRPGWRPRRVVGV</sequence>
<dbReference type="PANTHER" id="PTHR43776:SF7">
    <property type="entry name" value="D,D-DIPEPTIDE TRANSPORT ATP-BINDING PROTEIN DDPF-RELATED"/>
    <property type="match status" value="1"/>
</dbReference>
<dbReference type="InterPro" id="IPR003439">
    <property type="entry name" value="ABC_transporter-like_ATP-bd"/>
</dbReference>
<evidence type="ECO:0000313" key="7">
    <source>
        <dbReference type="Proteomes" id="UP001500842"/>
    </source>
</evidence>
<evidence type="ECO:0000259" key="5">
    <source>
        <dbReference type="PROSITE" id="PS50893"/>
    </source>
</evidence>
<dbReference type="Proteomes" id="UP001500842">
    <property type="component" value="Unassembled WGS sequence"/>
</dbReference>
<accession>A0ABN2BF16</accession>
<organism evidence="6 7">
    <name type="scientific">Nocardioides humi</name>
    <dbReference type="NCBI Taxonomy" id="449461"/>
    <lineage>
        <taxon>Bacteria</taxon>
        <taxon>Bacillati</taxon>
        <taxon>Actinomycetota</taxon>
        <taxon>Actinomycetes</taxon>
        <taxon>Propionibacteriales</taxon>
        <taxon>Nocardioidaceae</taxon>
        <taxon>Nocardioides</taxon>
    </lineage>
</organism>
<keyword evidence="7" id="KW-1185">Reference proteome</keyword>
<evidence type="ECO:0000313" key="6">
    <source>
        <dbReference type="EMBL" id="GAA1538663.1"/>
    </source>
</evidence>
<dbReference type="CDD" id="cd03257">
    <property type="entry name" value="ABC_NikE_OppD_transporters"/>
    <property type="match status" value="1"/>
</dbReference>
<reference evidence="6 7" key="1">
    <citation type="journal article" date="2019" name="Int. J. Syst. Evol. Microbiol.">
        <title>The Global Catalogue of Microorganisms (GCM) 10K type strain sequencing project: providing services to taxonomists for standard genome sequencing and annotation.</title>
        <authorList>
            <consortium name="The Broad Institute Genomics Platform"/>
            <consortium name="The Broad Institute Genome Sequencing Center for Infectious Disease"/>
            <person name="Wu L."/>
            <person name="Ma J."/>
        </authorList>
    </citation>
    <scope>NUCLEOTIDE SEQUENCE [LARGE SCALE GENOMIC DNA]</scope>
    <source>
        <strain evidence="6 7">JCM 14942</strain>
    </source>
</reference>
<evidence type="ECO:0000256" key="1">
    <source>
        <dbReference type="ARBA" id="ARBA00005417"/>
    </source>
</evidence>
<dbReference type="InterPro" id="IPR017871">
    <property type="entry name" value="ABC_transporter-like_CS"/>
</dbReference>
<dbReference type="PROSITE" id="PS00211">
    <property type="entry name" value="ABC_TRANSPORTER_1"/>
    <property type="match status" value="1"/>
</dbReference>
<dbReference type="SUPFAM" id="SSF52540">
    <property type="entry name" value="P-loop containing nucleoside triphosphate hydrolases"/>
    <property type="match status" value="1"/>
</dbReference>
<dbReference type="RefSeq" id="WP_344113575.1">
    <property type="nucleotide sequence ID" value="NZ_BAAAOR010000034.1"/>
</dbReference>
<keyword evidence="4" id="KW-0067">ATP-binding</keyword>
<dbReference type="PANTHER" id="PTHR43776">
    <property type="entry name" value="TRANSPORT ATP-BINDING PROTEIN"/>
    <property type="match status" value="1"/>
</dbReference>
<keyword evidence="2" id="KW-0813">Transport</keyword>